<reference evidence="2" key="1">
    <citation type="submission" date="2017-06" db="EMBL/GenBank/DDBJ databases">
        <authorList>
            <person name="Varghese N."/>
            <person name="Submissions S."/>
        </authorList>
    </citation>
    <scope>NUCLEOTIDE SEQUENCE [LARGE SCALE GENOMIC DNA]</scope>
    <source>
        <strain evidence="2">JCM 23211</strain>
    </source>
</reference>
<protein>
    <submittedName>
        <fullName evidence="1">Uncharacterized protein</fullName>
    </submittedName>
</protein>
<sequence length="59" mass="6590">MTRAILHLFRSSVAPNALDWAIEAATLDMVAAKTIGDHRTAVSRARDRSLCTEIRILWP</sequence>
<accession>A0A239NGN0</accession>
<evidence type="ECO:0000313" key="2">
    <source>
        <dbReference type="Proteomes" id="UP000198327"/>
    </source>
</evidence>
<dbReference type="RefSeq" id="WP_089252973.1">
    <property type="nucleotide sequence ID" value="NZ_FZOW01000038.1"/>
</dbReference>
<organism evidence="1 2">
    <name type="scientific">Rhodococcoides kyotonense</name>
    <dbReference type="NCBI Taxonomy" id="398843"/>
    <lineage>
        <taxon>Bacteria</taxon>
        <taxon>Bacillati</taxon>
        <taxon>Actinomycetota</taxon>
        <taxon>Actinomycetes</taxon>
        <taxon>Mycobacteriales</taxon>
        <taxon>Nocardiaceae</taxon>
        <taxon>Rhodococcoides</taxon>
    </lineage>
</organism>
<dbReference type="AlphaFoldDB" id="A0A239NGN0"/>
<name>A0A239NGN0_9NOCA</name>
<proteinExistence type="predicted"/>
<dbReference type="EMBL" id="FZOW01000038">
    <property type="protein sequence ID" value="SNT53269.1"/>
    <property type="molecule type" value="Genomic_DNA"/>
</dbReference>
<keyword evidence="2" id="KW-1185">Reference proteome</keyword>
<evidence type="ECO:0000313" key="1">
    <source>
        <dbReference type="EMBL" id="SNT53269.1"/>
    </source>
</evidence>
<dbReference type="Proteomes" id="UP000198327">
    <property type="component" value="Unassembled WGS sequence"/>
</dbReference>
<gene>
    <name evidence="1" type="ORF">SAMN05421642_1384</name>
</gene>